<dbReference type="Gene3D" id="1.10.443.10">
    <property type="entry name" value="Intergrase catalytic core"/>
    <property type="match status" value="1"/>
</dbReference>
<evidence type="ECO:0000313" key="4">
    <source>
        <dbReference type="Proteomes" id="UP000245938"/>
    </source>
</evidence>
<dbReference type="Proteomes" id="UP000245938">
    <property type="component" value="Unassembled WGS sequence"/>
</dbReference>
<feature type="domain" description="Tyr recombinase" evidence="2">
    <location>
        <begin position="3"/>
        <end position="182"/>
    </location>
</feature>
<dbReference type="PANTHER" id="PTHR30349:SF82">
    <property type="entry name" value="INTEGRASE_RECOMBINASE YOEC-RELATED"/>
    <property type="match status" value="1"/>
</dbReference>
<reference evidence="3 4" key="1">
    <citation type="submission" date="2018-05" db="EMBL/GenBank/DDBJ databases">
        <title>Kurthia sibirica genome sequence.</title>
        <authorList>
            <person name="Maclea K.S."/>
            <person name="Goen A.E."/>
        </authorList>
    </citation>
    <scope>NUCLEOTIDE SEQUENCE [LARGE SCALE GENOMIC DNA]</scope>
    <source>
        <strain evidence="3 4">ATCC 49154</strain>
    </source>
</reference>
<dbReference type="InterPro" id="IPR002104">
    <property type="entry name" value="Integrase_catalytic"/>
</dbReference>
<dbReference type="CDD" id="cd01192">
    <property type="entry name" value="INT_C_like_3"/>
    <property type="match status" value="1"/>
</dbReference>
<dbReference type="Pfam" id="PF00589">
    <property type="entry name" value="Phage_integrase"/>
    <property type="match status" value="1"/>
</dbReference>
<evidence type="ECO:0000256" key="1">
    <source>
        <dbReference type="ARBA" id="ARBA00023172"/>
    </source>
</evidence>
<sequence>MRYVQPIRDMDQVQEFMEYLDEKNKRNFIMFMLGINLGLRISDVLQLRVKDVRNKASIKIYEKKTGKYKQMIISDELRRAVKEYTKNMKPYDFLLQSRKKTKTGGQKPISRVQAYRIMKETADAIGYTGDVGTHTMRKTFAYHFYQQTNDVATLQAIFGHKRQSDTLRYIGVEQEKVDQVVNNLFRRRKTKQK</sequence>
<dbReference type="GO" id="GO:0003677">
    <property type="term" value="F:DNA binding"/>
    <property type="evidence" value="ECO:0007669"/>
    <property type="project" value="InterPro"/>
</dbReference>
<keyword evidence="4" id="KW-1185">Reference proteome</keyword>
<proteinExistence type="predicted"/>
<protein>
    <submittedName>
        <fullName evidence="3">Site-specific integrase</fullName>
    </submittedName>
</protein>
<dbReference type="EMBL" id="QFVR01000003">
    <property type="protein sequence ID" value="PWI26337.1"/>
    <property type="molecule type" value="Genomic_DNA"/>
</dbReference>
<evidence type="ECO:0000259" key="2">
    <source>
        <dbReference type="PROSITE" id="PS51898"/>
    </source>
</evidence>
<keyword evidence="1" id="KW-0233">DNA recombination</keyword>
<comment type="caution">
    <text evidence="3">The sequence shown here is derived from an EMBL/GenBank/DDBJ whole genome shotgun (WGS) entry which is preliminary data.</text>
</comment>
<name>A0A2U3AP78_9BACL</name>
<dbReference type="GO" id="GO:0006310">
    <property type="term" value="P:DNA recombination"/>
    <property type="evidence" value="ECO:0007669"/>
    <property type="project" value="UniProtKB-KW"/>
</dbReference>
<dbReference type="RefSeq" id="WP_109304941.1">
    <property type="nucleotide sequence ID" value="NZ_BJUF01000040.1"/>
</dbReference>
<dbReference type="PANTHER" id="PTHR30349">
    <property type="entry name" value="PHAGE INTEGRASE-RELATED"/>
    <property type="match status" value="1"/>
</dbReference>
<evidence type="ECO:0000313" key="3">
    <source>
        <dbReference type="EMBL" id="PWI26337.1"/>
    </source>
</evidence>
<accession>A0A2U3AP78</accession>
<dbReference type="OrthoDB" id="9788852at2"/>
<dbReference type="InterPro" id="IPR011010">
    <property type="entry name" value="DNA_brk_join_enz"/>
</dbReference>
<dbReference type="InterPro" id="IPR013762">
    <property type="entry name" value="Integrase-like_cat_sf"/>
</dbReference>
<dbReference type="InterPro" id="IPR050090">
    <property type="entry name" value="Tyrosine_recombinase_XerCD"/>
</dbReference>
<organism evidence="3 4">
    <name type="scientific">Kurthia sibirica</name>
    <dbReference type="NCBI Taxonomy" id="202750"/>
    <lineage>
        <taxon>Bacteria</taxon>
        <taxon>Bacillati</taxon>
        <taxon>Bacillota</taxon>
        <taxon>Bacilli</taxon>
        <taxon>Bacillales</taxon>
        <taxon>Caryophanaceae</taxon>
        <taxon>Kurthia</taxon>
    </lineage>
</organism>
<dbReference type="SUPFAM" id="SSF56349">
    <property type="entry name" value="DNA breaking-rejoining enzymes"/>
    <property type="match status" value="1"/>
</dbReference>
<dbReference type="GO" id="GO:0015074">
    <property type="term" value="P:DNA integration"/>
    <property type="evidence" value="ECO:0007669"/>
    <property type="project" value="InterPro"/>
</dbReference>
<dbReference type="AlphaFoldDB" id="A0A2U3AP78"/>
<gene>
    <name evidence="3" type="ORF">DEX24_03095</name>
</gene>
<dbReference type="PROSITE" id="PS51898">
    <property type="entry name" value="TYR_RECOMBINASE"/>
    <property type="match status" value="1"/>
</dbReference>